<dbReference type="Pfam" id="PF00171">
    <property type="entry name" value="Aldedh"/>
    <property type="match status" value="1"/>
</dbReference>
<dbReference type="InterPro" id="IPR016161">
    <property type="entry name" value="Ald_DH/histidinol_DH"/>
</dbReference>
<dbReference type="InterPro" id="IPR016163">
    <property type="entry name" value="Ald_DH_C"/>
</dbReference>
<evidence type="ECO:0000259" key="3">
    <source>
        <dbReference type="Pfam" id="PF01575"/>
    </source>
</evidence>
<evidence type="ECO:0000313" key="5">
    <source>
        <dbReference type="Proteomes" id="UP000199296"/>
    </source>
</evidence>
<keyword evidence="5" id="KW-1185">Reference proteome</keyword>
<feature type="domain" description="MaoC-like" evidence="3">
    <location>
        <begin position="539"/>
        <end position="643"/>
    </location>
</feature>
<evidence type="ECO:0000259" key="2">
    <source>
        <dbReference type="Pfam" id="PF00171"/>
    </source>
</evidence>
<accession>A0A1G7VU49</accession>
<evidence type="ECO:0000313" key="4">
    <source>
        <dbReference type="EMBL" id="SDG63332.1"/>
    </source>
</evidence>
<dbReference type="PANTHER" id="PTHR43111:SF1">
    <property type="entry name" value="ALDEHYDE DEHYDROGENASE B-RELATED"/>
    <property type="match status" value="1"/>
</dbReference>
<dbReference type="AlphaFoldDB" id="A0A1G7VU49"/>
<dbReference type="GO" id="GO:0016620">
    <property type="term" value="F:oxidoreductase activity, acting on the aldehyde or oxo group of donors, NAD or NADP as acceptor"/>
    <property type="evidence" value="ECO:0007669"/>
    <property type="project" value="InterPro"/>
</dbReference>
<dbReference type="InterPro" id="IPR002539">
    <property type="entry name" value="MaoC-like_dom"/>
</dbReference>
<dbReference type="EMBL" id="FNCW01000004">
    <property type="protein sequence ID" value="SDG63332.1"/>
    <property type="molecule type" value="Genomic_DNA"/>
</dbReference>
<dbReference type="NCBIfam" id="TIGR02278">
    <property type="entry name" value="PaaN-DH"/>
    <property type="match status" value="1"/>
</dbReference>
<dbReference type="PANTHER" id="PTHR43111">
    <property type="entry name" value="ALDEHYDE DEHYDROGENASE B-RELATED"/>
    <property type="match status" value="1"/>
</dbReference>
<sequence length="836" mass="93849">MQTTQSYIQGQWTQGKGEDQPICDSITGEHFTSINVEGFNIPEVLAYGREKGDTLRKMTFQERGNMLKSLAFYLQKKKRAFYELSYRTGATKRDSWFDIDGGFGNLFANASLRKLFPNQPFDVEGDPIDLSHGGRFMAHHILVPKEGVAVHINAFNFPVWGMLEKCAVNWMAGVPAVVLPAPQSAYLTEAVVKEIIASGILPEGALQLISGTEKSILDHVESQDIVTFTGSATTGRLLKSHPRLLEESVPFTMEADSLNASILGEDAVPGTPEFDLFIREVRNEMTVKCGQKCTAIRRAIVPESLIEDVQIALGKALDKVTLGDPRLKEVRMGSLIDKKQVEAVKKAVDQISKTAEIVYGDFNAVETLNAEFDKGAFVKPILMREHEPFKNEAAHVTEAFGPVSTLMPYKSLEEAIQLSKKGKGSLVSSIFTNDDTIARDYTLKAASHHGRIMCINRESAKQSTGHGSPLPNLVHGGPGRAGGGEEMGGKRGIKHFMQRCAIQGSPTTLTEITGIYQPKAKYKETEKHPFAYHWEDIQPGMSLKTHNRTLTDTDIINFGNLTWDHFYAHTDITSLEGSIFEQRTAHGYFIISAAAGLFVYPNKGPVAANYGLEEIRFLRPLYHNDTIHVRLTCKEKVDRDQKGKELPSGIVKWYVEVFDTEAVEEDDKLVAIATILTMVQKKQTTFHDIDRDFVESKLKALSEESQPQWGMMTPQHMLEHLEMTLKIATEEISDFEVATPEEHLEKVQETLYNYEKMPKGYKMPLMKKDGLEVLQHENLDEAKKALLEAYDTFVVFFREHPDATTKNAVFGELTAFEWKLLNRKHFNHHFEQFGLI</sequence>
<dbReference type="SUPFAM" id="SSF54637">
    <property type="entry name" value="Thioesterase/thiol ester dehydrase-isomerase"/>
    <property type="match status" value="1"/>
</dbReference>
<dbReference type="Pfam" id="PF01575">
    <property type="entry name" value="MaoC_dehydratas"/>
    <property type="match status" value="1"/>
</dbReference>
<dbReference type="GO" id="GO:0016787">
    <property type="term" value="F:hydrolase activity"/>
    <property type="evidence" value="ECO:0007669"/>
    <property type="project" value="UniProtKB-KW"/>
</dbReference>
<dbReference type="SUPFAM" id="SSF53720">
    <property type="entry name" value="ALDH-like"/>
    <property type="match status" value="1"/>
</dbReference>
<protein>
    <submittedName>
        <fullName evidence="4">Oxepin-CoA hydrolase / 3-oxo-5,6-dehydrosuberyl-CoA semialdehyde dehydrogenase</fullName>
    </submittedName>
</protein>
<dbReference type="CDD" id="cd07128">
    <property type="entry name" value="ALDH_MaoC-N"/>
    <property type="match status" value="1"/>
</dbReference>
<organism evidence="4 5">
    <name type="scientific">Psychroflexus sediminis</name>
    <dbReference type="NCBI Taxonomy" id="470826"/>
    <lineage>
        <taxon>Bacteria</taxon>
        <taxon>Pseudomonadati</taxon>
        <taxon>Bacteroidota</taxon>
        <taxon>Flavobacteriia</taxon>
        <taxon>Flavobacteriales</taxon>
        <taxon>Flavobacteriaceae</taxon>
        <taxon>Psychroflexus</taxon>
    </lineage>
</organism>
<dbReference type="InterPro" id="IPR016162">
    <property type="entry name" value="Ald_DH_N"/>
</dbReference>
<dbReference type="InterPro" id="IPR011966">
    <property type="entry name" value="PaaN-DH"/>
</dbReference>
<dbReference type="NCBIfam" id="NF008868">
    <property type="entry name" value="PRK11903.1"/>
    <property type="match status" value="1"/>
</dbReference>
<dbReference type="RefSeq" id="WP_093366899.1">
    <property type="nucleotide sequence ID" value="NZ_FNCW01000004.1"/>
</dbReference>
<proteinExistence type="predicted"/>
<dbReference type="Gene3D" id="3.40.605.10">
    <property type="entry name" value="Aldehyde Dehydrogenase, Chain A, domain 1"/>
    <property type="match status" value="1"/>
</dbReference>
<keyword evidence="1" id="KW-0560">Oxidoreductase</keyword>
<gene>
    <name evidence="4" type="ORF">SAMN04488027_104164</name>
</gene>
<evidence type="ECO:0000256" key="1">
    <source>
        <dbReference type="ARBA" id="ARBA00023002"/>
    </source>
</evidence>
<reference evidence="4 5" key="1">
    <citation type="submission" date="2016-10" db="EMBL/GenBank/DDBJ databases">
        <authorList>
            <person name="de Groot N.N."/>
        </authorList>
    </citation>
    <scope>NUCLEOTIDE SEQUENCE [LARGE SCALE GENOMIC DNA]</scope>
    <source>
        <strain evidence="4 5">DSM 19803</strain>
    </source>
</reference>
<dbReference type="InterPro" id="IPR015590">
    <property type="entry name" value="Aldehyde_DH_dom"/>
</dbReference>
<dbReference type="STRING" id="470826.SAMN04488027_104164"/>
<name>A0A1G7VU49_9FLAO</name>
<dbReference type="OrthoDB" id="9801625at2"/>
<dbReference type="Gene3D" id="3.40.309.10">
    <property type="entry name" value="Aldehyde Dehydrogenase, Chain A, domain 2"/>
    <property type="match status" value="1"/>
</dbReference>
<dbReference type="Gene3D" id="3.10.129.10">
    <property type="entry name" value="Hotdog Thioesterase"/>
    <property type="match status" value="1"/>
</dbReference>
<dbReference type="InterPro" id="IPR029069">
    <property type="entry name" value="HotDog_dom_sf"/>
</dbReference>
<keyword evidence="4" id="KW-0378">Hydrolase</keyword>
<feature type="domain" description="Aldehyde dehydrogenase" evidence="2">
    <location>
        <begin position="12"/>
        <end position="498"/>
    </location>
</feature>
<dbReference type="Proteomes" id="UP000199296">
    <property type="component" value="Unassembled WGS sequence"/>
</dbReference>